<evidence type="ECO:0000259" key="16">
    <source>
        <dbReference type="Pfam" id="PF16078"/>
    </source>
</evidence>
<evidence type="ECO:0000313" key="17">
    <source>
        <dbReference type="EMBL" id="GCC20176.1"/>
    </source>
</evidence>
<dbReference type="InterPro" id="IPR011603">
    <property type="entry name" value="2oxoglutarate_DH_E1"/>
</dbReference>
<evidence type="ECO:0000256" key="9">
    <source>
        <dbReference type="ARBA" id="ARBA00023052"/>
    </source>
</evidence>
<evidence type="ECO:0000256" key="3">
    <source>
        <dbReference type="ARBA" id="ARBA00004123"/>
    </source>
</evidence>
<evidence type="ECO:0000256" key="4">
    <source>
        <dbReference type="ARBA" id="ARBA00004173"/>
    </source>
</evidence>
<dbReference type="STRING" id="137246.A0A401RPY0"/>
<evidence type="ECO:0000256" key="13">
    <source>
        <dbReference type="ARBA" id="ARBA00030680"/>
    </source>
</evidence>
<dbReference type="Gene3D" id="1.10.287.1150">
    <property type="entry name" value="TPP helical domain"/>
    <property type="match status" value="1"/>
</dbReference>
<comment type="caution">
    <text evidence="17">The sequence shown here is derived from an EMBL/GenBank/DDBJ whole genome shotgun (WGS) entry which is preliminary data.</text>
</comment>
<evidence type="ECO:0000313" key="18">
    <source>
        <dbReference type="Proteomes" id="UP000287033"/>
    </source>
</evidence>
<comment type="subcellular location">
    <subcellularLocation>
        <location evidence="4">Mitochondrion</location>
    </subcellularLocation>
    <subcellularLocation>
        <location evidence="3">Nucleus</location>
    </subcellularLocation>
</comment>
<gene>
    <name evidence="17" type="ORF">chiPu_0021298</name>
</gene>
<evidence type="ECO:0000256" key="11">
    <source>
        <dbReference type="ARBA" id="ARBA00023152"/>
    </source>
</evidence>
<dbReference type="Pfam" id="PF16078">
    <property type="entry name" value="2-oxogl_dehyd_N"/>
    <property type="match status" value="1"/>
</dbReference>
<dbReference type="GO" id="GO:0030976">
    <property type="term" value="F:thiamine pyrophosphate binding"/>
    <property type="evidence" value="ECO:0007669"/>
    <property type="project" value="InterPro"/>
</dbReference>
<keyword evidence="10" id="KW-0496">Mitochondrion</keyword>
<keyword evidence="8" id="KW-0560">Oxidoreductase</keyword>
<accession>A0A401RPY0</accession>
<dbReference type="AlphaFoldDB" id="A0A401RPY0"/>
<evidence type="ECO:0000256" key="7">
    <source>
        <dbReference type="ARBA" id="ARBA00022842"/>
    </source>
</evidence>
<dbReference type="GO" id="GO:0045252">
    <property type="term" value="C:oxoglutarate dehydrogenase complex"/>
    <property type="evidence" value="ECO:0007669"/>
    <property type="project" value="TreeGrafter"/>
</dbReference>
<dbReference type="GO" id="GO:0005634">
    <property type="term" value="C:nucleus"/>
    <property type="evidence" value="ECO:0007669"/>
    <property type="project" value="UniProtKB-SubCell"/>
</dbReference>
<organism evidence="17 18">
    <name type="scientific">Chiloscyllium punctatum</name>
    <name type="common">Brownbanded bambooshark</name>
    <name type="synonym">Hemiscyllium punctatum</name>
    <dbReference type="NCBI Taxonomy" id="137246"/>
    <lineage>
        <taxon>Eukaryota</taxon>
        <taxon>Metazoa</taxon>
        <taxon>Chordata</taxon>
        <taxon>Craniata</taxon>
        <taxon>Vertebrata</taxon>
        <taxon>Chondrichthyes</taxon>
        <taxon>Elasmobranchii</taxon>
        <taxon>Galeomorphii</taxon>
        <taxon>Galeoidea</taxon>
        <taxon>Orectolobiformes</taxon>
        <taxon>Hemiscylliidae</taxon>
        <taxon>Chiloscyllium</taxon>
    </lineage>
</organism>
<comment type="cofactor">
    <cofactor evidence="1">
        <name>Mg(2+)</name>
        <dbReference type="ChEBI" id="CHEBI:18420"/>
    </cofactor>
</comment>
<comment type="similarity">
    <text evidence="5">Belongs to the alpha-ketoglutarate dehydrogenase family.</text>
</comment>
<dbReference type="GO" id="GO:0006099">
    <property type="term" value="P:tricarboxylic acid cycle"/>
    <property type="evidence" value="ECO:0007669"/>
    <property type="project" value="TreeGrafter"/>
</dbReference>
<evidence type="ECO:0000256" key="6">
    <source>
        <dbReference type="ARBA" id="ARBA00012280"/>
    </source>
</evidence>
<sequence>MHRLRTCAAKLRPLTASQTAKKLSHNGPVVSRTFQQGRFYTAPVAAEPFLSGTSSNYVEEMYFAWLENPQSVHKSWDVFFRNANAGAAPGTAYQSPPPLGASVASLSSAQSVMVAQPNVDKLVEDHLAVQSLIRAYQIRGHHVAQLDPLGILDADLESSLPANLVTSSNGLDIAVCKERLKRLTVGGPVPRNADGSEAALLKPTGNGLLPKSSRRRQRPIGPSSLQRASHRIPVTPAFPVPSSTESAQPWTLVDPP</sequence>
<keyword evidence="7" id="KW-0460">Magnesium</keyword>
<dbReference type="EMBL" id="BEZZ01003670">
    <property type="protein sequence ID" value="GCC20176.1"/>
    <property type="molecule type" value="Genomic_DNA"/>
</dbReference>
<dbReference type="EC" id="1.2.4.2" evidence="6"/>
<dbReference type="Proteomes" id="UP000287033">
    <property type="component" value="Unassembled WGS sequence"/>
</dbReference>
<evidence type="ECO:0000256" key="8">
    <source>
        <dbReference type="ARBA" id="ARBA00023002"/>
    </source>
</evidence>
<keyword evidence="18" id="KW-1185">Reference proteome</keyword>
<dbReference type="PANTHER" id="PTHR23152">
    <property type="entry name" value="2-OXOGLUTARATE DEHYDROGENASE"/>
    <property type="match status" value="1"/>
</dbReference>
<evidence type="ECO:0000256" key="10">
    <source>
        <dbReference type="ARBA" id="ARBA00023128"/>
    </source>
</evidence>
<comment type="cofactor">
    <cofactor evidence="2">
        <name>thiamine diphosphate</name>
        <dbReference type="ChEBI" id="CHEBI:58937"/>
    </cofactor>
</comment>
<evidence type="ECO:0000256" key="1">
    <source>
        <dbReference type="ARBA" id="ARBA00001946"/>
    </source>
</evidence>
<keyword evidence="11" id="KW-0324">Glycolysis</keyword>
<evidence type="ECO:0000256" key="12">
    <source>
        <dbReference type="ARBA" id="ARBA00023242"/>
    </source>
</evidence>
<reference evidence="17 18" key="1">
    <citation type="journal article" date="2018" name="Nat. Ecol. Evol.">
        <title>Shark genomes provide insights into elasmobranch evolution and the origin of vertebrates.</title>
        <authorList>
            <person name="Hara Y"/>
            <person name="Yamaguchi K"/>
            <person name="Onimaru K"/>
            <person name="Kadota M"/>
            <person name="Koyanagi M"/>
            <person name="Keeley SD"/>
            <person name="Tatsumi K"/>
            <person name="Tanaka K"/>
            <person name="Motone F"/>
            <person name="Kageyama Y"/>
            <person name="Nozu R"/>
            <person name="Adachi N"/>
            <person name="Nishimura O"/>
            <person name="Nakagawa R"/>
            <person name="Tanegashima C"/>
            <person name="Kiyatake I"/>
            <person name="Matsumoto R"/>
            <person name="Murakumo K"/>
            <person name="Nishida K"/>
            <person name="Terakita A"/>
            <person name="Kuratani S"/>
            <person name="Sato K"/>
            <person name="Hyodo S Kuraku.S."/>
        </authorList>
    </citation>
    <scope>NUCLEOTIDE SEQUENCE [LARGE SCALE GENOMIC DNA]</scope>
</reference>
<feature type="region of interest" description="Disordered" evidence="15">
    <location>
        <begin position="186"/>
        <end position="256"/>
    </location>
</feature>
<keyword evidence="12" id="KW-0539">Nucleus</keyword>
<comment type="catalytic activity">
    <reaction evidence="14">
        <text>N(6)-[(R)-lipoyl]-L-lysyl-[protein] + 2-oxoglutarate + H(+) = N(6)-[(R)-S(8)-succinyldihydrolipoyl]-L-lysyl-[protein] + CO2</text>
        <dbReference type="Rhea" id="RHEA:12188"/>
        <dbReference type="Rhea" id="RHEA-COMP:10474"/>
        <dbReference type="Rhea" id="RHEA-COMP:20092"/>
        <dbReference type="ChEBI" id="CHEBI:15378"/>
        <dbReference type="ChEBI" id="CHEBI:16526"/>
        <dbReference type="ChEBI" id="CHEBI:16810"/>
        <dbReference type="ChEBI" id="CHEBI:83099"/>
        <dbReference type="ChEBI" id="CHEBI:83120"/>
        <dbReference type="EC" id="1.2.4.2"/>
    </reaction>
    <physiologicalReaction direction="left-to-right" evidence="14">
        <dbReference type="Rhea" id="RHEA:12189"/>
    </physiologicalReaction>
</comment>
<evidence type="ECO:0000256" key="15">
    <source>
        <dbReference type="SAM" id="MobiDB-lite"/>
    </source>
</evidence>
<name>A0A401RPY0_CHIPU</name>
<dbReference type="PANTHER" id="PTHR23152:SF7">
    <property type="entry name" value="2-OXOGLUTARATE DEHYDROGENASE COMPLEX COMPONENT E1"/>
    <property type="match status" value="1"/>
</dbReference>
<protein>
    <recommendedName>
        <fullName evidence="6">oxoglutarate dehydrogenase (succinyl-transferring)</fullName>
        <ecNumber evidence="6">1.2.4.2</ecNumber>
    </recommendedName>
    <alternativeName>
        <fullName evidence="13">Alpha-ketoglutarate dehydrogenase</fullName>
    </alternativeName>
</protein>
<evidence type="ECO:0000256" key="5">
    <source>
        <dbReference type="ARBA" id="ARBA00006936"/>
    </source>
</evidence>
<dbReference type="GO" id="GO:0006096">
    <property type="term" value="P:glycolytic process"/>
    <property type="evidence" value="ECO:0007669"/>
    <property type="project" value="UniProtKB-KW"/>
</dbReference>
<proteinExistence type="inferred from homology"/>
<evidence type="ECO:0000256" key="14">
    <source>
        <dbReference type="ARBA" id="ARBA00051042"/>
    </source>
</evidence>
<feature type="domain" description="2-oxoglutarate dehydrogenase E1 component N-terminal" evidence="16">
    <location>
        <begin position="48"/>
        <end position="86"/>
    </location>
</feature>
<evidence type="ECO:0000256" key="2">
    <source>
        <dbReference type="ARBA" id="ARBA00001964"/>
    </source>
</evidence>
<dbReference type="GO" id="GO:0004591">
    <property type="term" value="F:oxoglutarate dehydrogenase (succinyl-transferring) activity"/>
    <property type="evidence" value="ECO:0007669"/>
    <property type="project" value="UniProtKB-EC"/>
</dbReference>
<keyword evidence="9" id="KW-0786">Thiamine pyrophosphate</keyword>
<dbReference type="OrthoDB" id="413077at2759"/>
<dbReference type="InterPro" id="IPR032106">
    <property type="entry name" value="2-oxogl_dehyd_N"/>
</dbReference>
<dbReference type="GO" id="GO:0005739">
    <property type="term" value="C:mitochondrion"/>
    <property type="evidence" value="ECO:0007669"/>
    <property type="project" value="UniProtKB-SubCell"/>
</dbReference>